<evidence type="ECO:0000313" key="2">
    <source>
        <dbReference type="Proteomes" id="UP000551616"/>
    </source>
</evidence>
<comment type="caution">
    <text evidence="1">The sequence shown here is derived from an EMBL/GenBank/DDBJ whole genome shotgun (WGS) entry which is preliminary data.</text>
</comment>
<evidence type="ECO:0000313" key="1">
    <source>
        <dbReference type="EMBL" id="MBA2117455.1"/>
    </source>
</evidence>
<accession>A0A7V9A9F1</accession>
<reference evidence="1 2" key="1">
    <citation type="submission" date="2020-05" db="EMBL/GenBank/DDBJ databases">
        <title>Bremerella alba sp. nov., a novel planctomycete isolated from the surface of the macroalga Fucus spiralis.</title>
        <authorList>
            <person name="Godinho O."/>
            <person name="Botelho R."/>
            <person name="Albuquerque L."/>
            <person name="Wiegand S."/>
            <person name="Da Costa M.S."/>
            <person name="Lobo-Da-Cunha A."/>
            <person name="Jogler C."/>
            <person name="Lage O.M."/>
        </authorList>
    </citation>
    <scope>NUCLEOTIDE SEQUENCE [LARGE SCALE GENOMIC DNA]</scope>
    <source>
        <strain evidence="1 2">FF15</strain>
    </source>
</reference>
<dbReference type="RefSeq" id="WP_207398834.1">
    <property type="nucleotide sequence ID" value="NZ_JABRWO010000015.1"/>
</dbReference>
<sequence>MGHKAVVVVSLDGQMAGGTYLLRGVTDNLEIDMLPNLQLLPTTPIEAIQDTQTEGFQGVMFLGTTVAKRQIEVGRLTDIDLWNPQEYKHDLLNAWHRKMTKAKKDGQIPTLARALFLHHEETVHADQMANTILPMVRRVALWTRFWNKQQLTPKTSVS</sequence>
<organism evidence="1 2">
    <name type="scientific">Bremerella alba</name>
    <dbReference type="NCBI Taxonomy" id="980252"/>
    <lineage>
        <taxon>Bacteria</taxon>
        <taxon>Pseudomonadati</taxon>
        <taxon>Planctomycetota</taxon>
        <taxon>Planctomycetia</taxon>
        <taxon>Pirellulales</taxon>
        <taxon>Pirellulaceae</taxon>
        <taxon>Bremerella</taxon>
    </lineage>
</organism>
<dbReference type="EMBL" id="JABRWO010000015">
    <property type="protein sequence ID" value="MBA2117455.1"/>
    <property type="molecule type" value="Genomic_DNA"/>
</dbReference>
<name>A0A7V9A9F1_9BACT</name>
<dbReference type="Proteomes" id="UP000551616">
    <property type="component" value="Unassembled WGS sequence"/>
</dbReference>
<dbReference type="AlphaFoldDB" id="A0A7V9A9F1"/>
<gene>
    <name evidence="1" type="ORF">HOV93_46540</name>
</gene>
<protein>
    <submittedName>
        <fullName evidence="1">Uncharacterized protein</fullName>
    </submittedName>
</protein>
<keyword evidence="2" id="KW-1185">Reference proteome</keyword>
<proteinExistence type="predicted"/>